<dbReference type="InterPro" id="IPR004184">
    <property type="entry name" value="PFL_dom"/>
</dbReference>
<proteinExistence type="predicted"/>
<dbReference type="Pfam" id="PF02901">
    <property type="entry name" value="PFL-like"/>
    <property type="match status" value="1"/>
</dbReference>
<keyword evidence="2" id="KW-0456">Lyase</keyword>
<dbReference type="EMBL" id="CP009933">
    <property type="protein sequence ID" value="AKA67991.1"/>
    <property type="molecule type" value="Genomic_DNA"/>
</dbReference>
<sequence length="792" mass="89099">MITERVKKLRQQSLNAVPRISMERAQIESEVYKKYEGKVSIPVLRALVLKELMSKKKLYINDGELIVGERGEEPAATSTYPELCCHTLEDFDIMDMREKISFKVDEEAKKIQDEVIIPYWKERSMRYKILNSMSEEWKDCYAAGLFTEFMEQRGPGHTAGDGKIYKKGFLDFKKDIEEAISKLDYYEDDGALDKKNQLEAMSIACDAIMILGKRYSEYAKELAQNEKDEQRKKELLEISEVCQNVPENAPKNFREALQMYWFVHLCVISELNPWDAFNPGRLDQHLIPFYEKEVEEGTLTHEKAEELLQCFWVKFNNQPAPPKVGVTLKESGTYTDFANINVGGVRPDGSDGVNDVSYLLLDVIDEMRLLQPSSNVQISKKSPQKFVKRACEVSRKGWGQPSMFNADAVVQELVRAGKTIEDARSGGTSGCVEAGAFGKEAYILTGYFNLPKIFEITLNNGIDIMTGKKLGIETGDVTKFESYEEVFDAFKKQLKHFVDIKVKGNRVIEKLYATLMPVPFLSVVTDDCISKGKDYNAGGARYNTSYIQGVGIGTITDSLSAIKCQVFDKKNISMKELMEALKDNFEGHEDILNLVKNKTPKYGNDDDYADAIMKTIFDAYYNEVNGRKNGRGGVHRIDMLPTTCHVYFGSVMGASANGRKAHVPVSEGISPEKGADVNGPTAVVKSASKMDHLRTGGTLLNQKFDPSVVQGEEGLNNLASLVRSYFTLDGHHIQFNIVSRETLLAAQKNPDDYRDLIVRVAGYSDYFNNLDKVLQGEIIERTEQSFDGCAVC</sequence>
<dbReference type="GO" id="GO:0016835">
    <property type="term" value="F:carbon-oxygen lyase activity"/>
    <property type="evidence" value="ECO:0007669"/>
    <property type="project" value="InterPro"/>
</dbReference>
<dbReference type="HOGENOM" id="CLU_009096_0_1_9"/>
<dbReference type="InterPro" id="IPR051215">
    <property type="entry name" value="GRE"/>
</dbReference>
<evidence type="ECO:0000256" key="3">
    <source>
        <dbReference type="PROSITE-ProRule" id="PRU00493"/>
    </source>
</evidence>
<organism evidence="6 7">
    <name type="scientific">Clostridium scatologenes</name>
    <dbReference type="NCBI Taxonomy" id="1548"/>
    <lineage>
        <taxon>Bacteria</taxon>
        <taxon>Bacillati</taxon>
        <taxon>Bacillota</taxon>
        <taxon>Clostridia</taxon>
        <taxon>Eubacteriales</taxon>
        <taxon>Clostridiaceae</taxon>
        <taxon>Clostridium</taxon>
    </lineage>
</organism>
<keyword evidence="6" id="KW-0808">Transferase</keyword>
<dbReference type="AlphaFoldDB" id="A0A0E3GQ57"/>
<feature type="domain" description="Glycine radical" evidence="4">
    <location>
        <begin position="667"/>
        <end position="787"/>
    </location>
</feature>
<dbReference type="Proteomes" id="UP000033115">
    <property type="component" value="Chromosome"/>
</dbReference>
<feature type="domain" description="PFL" evidence="5">
    <location>
        <begin position="4"/>
        <end position="660"/>
    </location>
</feature>
<gene>
    <name evidence="6" type="ORF">CSCA_0866</name>
</gene>
<dbReference type="PROSITE" id="PS51149">
    <property type="entry name" value="GLY_RADICAL_2"/>
    <property type="match status" value="1"/>
</dbReference>
<dbReference type="InterPro" id="IPR001150">
    <property type="entry name" value="Gly_radical"/>
</dbReference>
<dbReference type="GO" id="GO:0005829">
    <property type="term" value="C:cytosol"/>
    <property type="evidence" value="ECO:0007669"/>
    <property type="project" value="TreeGrafter"/>
</dbReference>
<evidence type="ECO:0000259" key="4">
    <source>
        <dbReference type="PROSITE" id="PS51149"/>
    </source>
</evidence>
<dbReference type="PANTHER" id="PTHR43641:SF2">
    <property type="entry name" value="DEHYDRATASE YBIW-RELATED"/>
    <property type="match status" value="1"/>
</dbReference>
<dbReference type="STRING" id="1548.CSCA_0866"/>
<evidence type="ECO:0000313" key="6">
    <source>
        <dbReference type="EMBL" id="AKA67991.1"/>
    </source>
</evidence>
<reference evidence="6 7" key="1">
    <citation type="journal article" date="2015" name="J. Biotechnol.">
        <title>Complete genome sequence of a malodorant-producing acetogen, Clostridium scatologenes ATCC 25775(T).</title>
        <authorList>
            <person name="Zhu Z."/>
            <person name="Guo T."/>
            <person name="Zheng H."/>
            <person name="Song T."/>
            <person name="Ouyang P."/>
            <person name="Xie J."/>
        </authorList>
    </citation>
    <scope>NUCLEOTIDE SEQUENCE [LARGE SCALE GENOMIC DNA]</scope>
    <source>
        <strain evidence="6 7">ATCC 25775</strain>
    </source>
</reference>
<dbReference type="CDD" id="cd01677">
    <property type="entry name" value="PFL2_DhaB_BssA"/>
    <property type="match status" value="1"/>
</dbReference>
<dbReference type="InterPro" id="IPR050012">
    <property type="entry name" value="Glycl_HYPD"/>
</dbReference>
<dbReference type="FunFam" id="3.20.70.20:FF:000008">
    <property type="entry name" value="Hypothetical formate acetyltransferase 3"/>
    <property type="match status" value="1"/>
</dbReference>
<dbReference type="NCBIfam" id="NF043068">
    <property type="entry name" value="glycl_HYPD"/>
    <property type="match status" value="1"/>
</dbReference>
<dbReference type="PROSITE" id="PS51554">
    <property type="entry name" value="PFL"/>
    <property type="match status" value="1"/>
</dbReference>
<evidence type="ECO:0000313" key="7">
    <source>
        <dbReference type="Proteomes" id="UP000033115"/>
    </source>
</evidence>
<name>A0A0E3GQ57_CLOSL</name>
<keyword evidence="1 3" id="KW-0556">Organic radical</keyword>
<feature type="modified residue" description="Glycine radical" evidence="3">
    <location>
        <position position="762"/>
    </location>
</feature>
<keyword evidence="7" id="KW-1185">Reference proteome</keyword>
<dbReference type="RefSeq" id="WP_029162774.1">
    <property type="nucleotide sequence ID" value="NZ_CP009933.1"/>
</dbReference>
<evidence type="ECO:0000259" key="5">
    <source>
        <dbReference type="PROSITE" id="PS51554"/>
    </source>
</evidence>
<protein>
    <submittedName>
        <fullName evidence="6">Formate C-acetyltransferase</fullName>
    </submittedName>
</protein>
<dbReference type="Gene3D" id="3.20.70.20">
    <property type="match status" value="1"/>
</dbReference>
<dbReference type="Pfam" id="PF01228">
    <property type="entry name" value="Gly_radical"/>
    <property type="match status" value="1"/>
</dbReference>
<dbReference type="PANTHER" id="PTHR43641">
    <property type="entry name" value="FORMATE ACETYLTRANSFERASE 3-RELATED"/>
    <property type="match status" value="1"/>
</dbReference>
<evidence type="ECO:0000256" key="1">
    <source>
        <dbReference type="ARBA" id="ARBA00022818"/>
    </source>
</evidence>
<accession>A0A0E3GQ57</accession>
<dbReference type="GO" id="GO:0016740">
    <property type="term" value="F:transferase activity"/>
    <property type="evidence" value="ECO:0007669"/>
    <property type="project" value="UniProtKB-KW"/>
</dbReference>
<evidence type="ECO:0000256" key="2">
    <source>
        <dbReference type="ARBA" id="ARBA00023239"/>
    </source>
</evidence>
<dbReference type="KEGG" id="csq:CSCA_0866"/>
<dbReference type="SUPFAM" id="SSF51998">
    <property type="entry name" value="PFL-like glycyl radical enzymes"/>
    <property type="match status" value="1"/>
</dbReference>